<dbReference type="PATRIC" id="fig|1094556.3.peg.97"/>
<keyword evidence="1" id="KW-0812">Transmembrane</keyword>
<dbReference type="HOGENOM" id="CLU_1507776_0_0_5"/>
<evidence type="ECO:0000313" key="2">
    <source>
        <dbReference type="EMBL" id="EJF87762.1"/>
    </source>
</evidence>
<keyword evidence="1" id="KW-1133">Transmembrane helix</keyword>
<dbReference type="Proteomes" id="UP000001077">
    <property type="component" value="Unassembled WGS sequence"/>
</dbReference>
<feature type="transmembrane region" description="Helical" evidence="1">
    <location>
        <begin position="127"/>
        <end position="151"/>
    </location>
</feature>
<keyword evidence="3" id="KW-1185">Reference proteome</keyword>
<reference evidence="2 3" key="1">
    <citation type="submission" date="2012-03" db="EMBL/GenBank/DDBJ databases">
        <title>The Genome Sequence of Bartonella rattimassiliensis 15908.</title>
        <authorList>
            <consortium name="The Broad Institute Genome Sequencing Platform"/>
            <consortium name="The Broad Institute Genome Sequencing Center for Infectious Disease"/>
            <person name="Feldgarden M."/>
            <person name="Kirby J."/>
            <person name="Kosoy M."/>
            <person name="Birtles R."/>
            <person name="Probert W.S."/>
            <person name="Chiaraviglio L."/>
            <person name="Young S.K."/>
            <person name="Zeng Q."/>
            <person name="Gargeya S."/>
            <person name="Fitzgerald M."/>
            <person name="Haas B."/>
            <person name="Abouelleil A."/>
            <person name="Alvarado L."/>
            <person name="Arachchi H.M."/>
            <person name="Berlin A."/>
            <person name="Chapman S.B."/>
            <person name="Gearin G."/>
            <person name="Goldberg J."/>
            <person name="Griggs A."/>
            <person name="Gujja S."/>
            <person name="Hansen M."/>
            <person name="Heiman D."/>
            <person name="Howarth C."/>
            <person name="Larimer J."/>
            <person name="Lui A."/>
            <person name="MacDonald P.J.P."/>
            <person name="McCowen C."/>
            <person name="Montmayeur A."/>
            <person name="Murphy C."/>
            <person name="Neiman D."/>
            <person name="Pearson M."/>
            <person name="Priest M."/>
            <person name="Roberts A."/>
            <person name="Saif S."/>
            <person name="Shea T."/>
            <person name="Sisk P."/>
            <person name="Stolte C."/>
            <person name="Sykes S."/>
            <person name="Wortman J."/>
            <person name="Nusbaum C."/>
            <person name="Birren B."/>
        </authorList>
    </citation>
    <scope>NUCLEOTIDE SEQUENCE [LARGE SCALE GENOMIC DNA]</scope>
    <source>
        <strain evidence="2 3">15908</strain>
    </source>
</reference>
<evidence type="ECO:0000313" key="3">
    <source>
        <dbReference type="Proteomes" id="UP000001077"/>
    </source>
</evidence>
<organism evidence="2 3">
    <name type="scientific">Bartonella rattimassiliensis 15908</name>
    <dbReference type="NCBI Taxonomy" id="1094556"/>
    <lineage>
        <taxon>Bacteria</taxon>
        <taxon>Pseudomonadati</taxon>
        <taxon>Pseudomonadota</taxon>
        <taxon>Alphaproteobacteria</taxon>
        <taxon>Hyphomicrobiales</taxon>
        <taxon>Bartonellaceae</taxon>
        <taxon>Bartonella</taxon>
    </lineage>
</organism>
<sequence>MSVMIYLAVLGGIIIAILVFMVIIRVPYLVIKNMRLSFKLSQELKKSTTQQKYAIQKLRDDKEEMKKQNLVCETLDAKIRFLTFKESIPLYSKECKIILFVCILISGLQSTCAIANFIWWKSEMVDFIMLLGSTMWLGAVLVVLIIAGMCIKLTKKLKKTLQQLEEAIRQRDHAIRIKNAEGEQNDE</sequence>
<evidence type="ECO:0000256" key="1">
    <source>
        <dbReference type="SAM" id="Phobius"/>
    </source>
</evidence>
<dbReference type="OrthoDB" id="7923397at2"/>
<proteinExistence type="predicted"/>
<accession>J1JSC1</accession>
<protein>
    <recommendedName>
        <fullName evidence="4">DUF2721 domain-containing protein</fullName>
    </recommendedName>
</protein>
<keyword evidence="1" id="KW-0472">Membrane</keyword>
<dbReference type="STRING" id="1094556.MCY_00063"/>
<evidence type="ECO:0008006" key="4">
    <source>
        <dbReference type="Google" id="ProtNLM"/>
    </source>
</evidence>
<gene>
    <name evidence="2" type="ORF">MCY_00063</name>
</gene>
<name>J1JSC1_9HYPH</name>
<dbReference type="AlphaFoldDB" id="J1JSC1"/>
<dbReference type="eggNOG" id="ENOG50313ZS">
    <property type="taxonomic scope" value="Bacteria"/>
</dbReference>
<comment type="caution">
    <text evidence="2">The sequence shown here is derived from an EMBL/GenBank/DDBJ whole genome shotgun (WGS) entry which is preliminary data.</text>
</comment>
<feature type="transmembrane region" description="Helical" evidence="1">
    <location>
        <begin position="97"/>
        <end position="121"/>
    </location>
</feature>
<dbReference type="EMBL" id="AILY01000004">
    <property type="protein sequence ID" value="EJF87762.1"/>
    <property type="molecule type" value="Genomic_DNA"/>
</dbReference>
<feature type="transmembrane region" description="Helical" evidence="1">
    <location>
        <begin position="6"/>
        <end position="31"/>
    </location>
</feature>